<comment type="similarity">
    <text evidence="1">Belongs to the ETF alpha-subunit/FixB family.</text>
</comment>
<dbReference type="PANTHER" id="PTHR43153:SF1">
    <property type="entry name" value="ELECTRON TRANSFER FLAVOPROTEIN SUBUNIT ALPHA, MITOCHONDRIAL"/>
    <property type="match status" value="1"/>
</dbReference>
<dbReference type="Proteomes" id="UP001570511">
    <property type="component" value="Unassembled WGS sequence"/>
</dbReference>
<organism evidence="3 4">
    <name type="scientific">Halobellus rubicundus</name>
    <dbReference type="NCBI Taxonomy" id="2996466"/>
    <lineage>
        <taxon>Archaea</taxon>
        <taxon>Methanobacteriati</taxon>
        <taxon>Methanobacteriota</taxon>
        <taxon>Stenosarchaea group</taxon>
        <taxon>Halobacteria</taxon>
        <taxon>Halobacteriales</taxon>
        <taxon>Haloferacaceae</taxon>
        <taxon>Halobellus</taxon>
    </lineage>
</organism>
<gene>
    <name evidence="3" type="ORF">OS889_11955</name>
</gene>
<dbReference type="InterPro" id="IPR014731">
    <property type="entry name" value="ETF_asu_C"/>
</dbReference>
<reference evidence="3 4" key="1">
    <citation type="submission" date="2024-08" db="EMBL/GenBank/DDBJ databases">
        <title>Halobellus sp. MBLA0158 whole genome sequence.</title>
        <authorList>
            <person name="Hwang C.Y."/>
            <person name="Cho E.-S."/>
            <person name="Seo M.-J."/>
        </authorList>
    </citation>
    <scope>NUCLEOTIDE SEQUENCE [LARGE SCALE GENOMIC DNA]</scope>
    <source>
        <strain evidence="3 4">MBLA0158</strain>
    </source>
</reference>
<evidence type="ECO:0000313" key="4">
    <source>
        <dbReference type="Proteomes" id="UP001570511"/>
    </source>
</evidence>
<proteinExistence type="inferred from homology"/>
<dbReference type="AlphaFoldDB" id="A0ABD5MCS9"/>
<feature type="domain" description="Electron transfer flavoprotein alpha/beta-subunit N-terminal" evidence="2">
    <location>
        <begin position="2"/>
        <end position="181"/>
    </location>
</feature>
<evidence type="ECO:0000259" key="2">
    <source>
        <dbReference type="SMART" id="SM00893"/>
    </source>
</evidence>
<dbReference type="SUPFAM" id="SSF52402">
    <property type="entry name" value="Adenine nucleotide alpha hydrolases-like"/>
    <property type="match status" value="1"/>
</dbReference>
<dbReference type="Pfam" id="PF01012">
    <property type="entry name" value="ETF"/>
    <property type="match status" value="1"/>
</dbReference>
<dbReference type="InterPro" id="IPR001308">
    <property type="entry name" value="ETF_a/FixB"/>
</dbReference>
<dbReference type="PANTHER" id="PTHR43153">
    <property type="entry name" value="ELECTRON TRANSFER FLAVOPROTEIN ALPHA"/>
    <property type="match status" value="1"/>
</dbReference>
<name>A0ABD5MCS9_9EURY</name>
<evidence type="ECO:0000313" key="3">
    <source>
        <dbReference type="EMBL" id="MFA1611717.1"/>
    </source>
</evidence>
<sequence>MVLALVEHDGGAVDDISLEALTLARDVAAGADEALEVIAFGPEAEGVAEEVGAYGADVVNAVDHDALDAYAPEAYARAVIQCAEATGTEAIVAPGTDRGAETLAHAAAKLDVSMAAEVIDVEVGDTYEITRQRWGGTLTEHAELDAETNLLTVAANEISASAAGGEPADVSAFAPDLEDDDTRVQLTEVEESDVEGVPLAEARVVVSGGRGTDGDFSEIESLAGDIPNAAVGSSRAAVNEGWRPHDDQIGQTGNKIAPEIYIPCGISGAVQHMVGCKGAENVLAVNTDPEAAIIQKADYAVIADLHEVLPAVEEELESRGHA</sequence>
<dbReference type="Gene3D" id="3.40.50.1220">
    <property type="entry name" value="TPP-binding domain"/>
    <property type="match status" value="1"/>
</dbReference>
<dbReference type="PIRSF" id="PIRSF000089">
    <property type="entry name" value="Electra_flavoP_a"/>
    <property type="match status" value="1"/>
</dbReference>
<dbReference type="InterPro" id="IPR014729">
    <property type="entry name" value="Rossmann-like_a/b/a_fold"/>
</dbReference>
<keyword evidence="4" id="KW-1185">Reference proteome</keyword>
<dbReference type="InterPro" id="IPR029035">
    <property type="entry name" value="DHS-like_NAD/FAD-binding_dom"/>
</dbReference>
<evidence type="ECO:0000256" key="1">
    <source>
        <dbReference type="ARBA" id="ARBA00005817"/>
    </source>
</evidence>
<comment type="caution">
    <text evidence="3">The sequence shown here is derived from an EMBL/GenBank/DDBJ whole genome shotgun (WGS) entry which is preliminary data.</text>
</comment>
<dbReference type="Gene3D" id="3.40.50.620">
    <property type="entry name" value="HUPs"/>
    <property type="match status" value="1"/>
</dbReference>
<accession>A0ABD5MCS9</accession>
<dbReference type="EMBL" id="JBGNYA010000001">
    <property type="protein sequence ID" value="MFA1611717.1"/>
    <property type="molecule type" value="Genomic_DNA"/>
</dbReference>
<dbReference type="InterPro" id="IPR014730">
    <property type="entry name" value="ETF_a/b_N"/>
</dbReference>
<dbReference type="Pfam" id="PF00766">
    <property type="entry name" value="ETF_alpha"/>
    <property type="match status" value="1"/>
</dbReference>
<protein>
    <submittedName>
        <fullName evidence="3">Electron transfer flavoprotein subunit alpha/FixB family protein</fullName>
    </submittedName>
</protein>
<dbReference type="RefSeq" id="WP_372390078.1">
    <property type="nucleotide sequence ID" value="NZ_JBGNYA010000001.1"/>
</dbReference>
<dbReference type="SUPFAM" id="SSF52467">
    <property type="entry name" value="DHS-like NAD/FAD-binding domain"/>
    <property type="match status" value="1"/>
</dbReference>
<dbReference type="SMART" id="SM00893">
    <property type="entry name" value="ETF"/>
    <property type="match status" value="1"/>
</dbReference>